<evidence type="ECO:0000256" key="1">
    <source>
        <dbReference type="SAM" id="MobiDB-lite"/>
    </source>
</evidence>
<proteinExistence type="predicted"/>
<organism evidence="2 3">
    <name type="scientific">Limnobaculum parvum</name>
    <dbReference type="NCBI Taxonomy" id="2172103"/>
    <lineage>
        <taxon>Bacteria</taxon>
        <taxon>Pseudomonadati</taxon>
        <taxon>Pseudomonadota</taxon>
        <taxon>Gammaproteobacteria</taxon>
        <taxon>Enterobacterales</taxon>
        <taxon>Budviciaceae</taxon>
        <taxon>Limnobaculum</taxon>
    </lineage>
</organism>
<feature type="compositionally biased region" description="Low complexity" evidence="1">
    <location>
        <begin position="1"/>
        <end position="10"/>
    </location>
</feature>
<evidence type="ECO:0000313" key="3">
    <source>
        <dbReference type="Proteomes" id="UP000244908"/>
    </source>
</evidence>
<name>A0A2Y9U1Z0_9GAMM</name>
<dbReference type="AlphaFoldDB" id="A0A2Y9U1Z0"/>
<feature type="region of interest" description="Disordered" evidence="1">
    <location>
        <begin position="1"/>
        <end position="55"/>
    </location>
</feature>
<evidence type="ECO:0000313" key="2">
    <source>
        <dbReference type="EMBL" id="AWH89987.1"/>
    </source>
</evidence>
<dbReference type="KEGG" id="lpv:HYN51_04010"/>
<evidence type="ECO:0008006" key="4">
    <source>
        <dbReference type="Google" id="ProtNLM"/>
    </source>
</evidence>
<feature type="compositionally biased region" description="Polar residues" evidence="1">
    <location>
        <begin position="26"/>
        <end position="37"/>
    </location>
</feature>
<protein>
    <recommendedName>
        <fullName evidence="4">Adhesin</fullName>
    </recommendedName>
</protein>
<sequence>MGAVGIIGSKAKGGSGKGSALPTPIPTTASNGLSYKSNPKHTPGQQGYSYRAGTEPKDSIELFGASVVSGKKRYAKDAEGNVHQFTNTNDGTWHWSGSTGDKSVQLDKNMIPADVKKQLNLPKKGW</sequence>
<keyword evidence="3" id="KW-1185">Reference proteome</keyword>
<dbReference type="OrthoDB" id="8607366at2"/>
<accession>A0A2Y9U1Z0</accession>
<dbReference type="Proteomes" id="UP000244908">
    <property type="component" value="Chromosome"/>
</dbReference>
<reference evidence="2 3" key="1">
    <citation type="journal article" date="2019" name="Int. J. Syst. Evol. Microbiol.">
        <title>Limnobaculum parvum gen. nov., sp. nov., isolated from a freshwater lake.</title>
        <authorList>
            <person name="Baek C."/>
            <person name="Shin S.K."/>
            <person name="Yi H."/>
        </authorList>
    </citation>
    <scope>NUCLEOTIDE SEQUENCE [LARGE SCALE GENOMIC DNA]</scope>
    <source>
        <strain evidence="2 3">HYN0051</strain>
    </source>
</reference>
<gene>
    <name evidence="2" type="ORF">HYN51_04010</name>
</gene>
<dbReference type="EMBL" id="CP029185">
    <property type="protein sequence ID" value="AWH89987.1"/>
    <property type="molecule type" value="Genomic_DNA"/>
</dbReference>